<reference evidence="1" key="1">
    <citation type="submission" date="2014-09" db="EMBL/GenBank/DDBJ databases">
        <authorList>
            <person name="Magalhaes I.L.F."/>
            <person name="Oliveira U."/>
            <person name="Santos F.R."/>
            <person name="Vidigal T.H.D.A."/>
            <person name="Brescovit A.D."/>
            <person name="Santos A.J."/>
        </authorList>
    </citation>
    <scope>NUCLEOTIDE SEQUENCE</scope>
    <source>
        <tissue evidence="1">Shoot tissue taken approximately 20 cm above the soil surface</tissue>
    </source>
</reference>
<dbReference type="AlphaFoldDB" id="A0A0A9SDJ1"/>
<reference evidence="1" key="2">
    <citation type="journal article" date="2015" name="Data Brief">
        <title>Shoot transcriptome of the giant reed, Arundo donax.</title>
        <authorList>
            <person name="Barrero R.A."/>
            <person name="Guerrero F.D."/>
            <person name="Moolhuijzen P."/>
            <person name="Goolsby J.A."/>
            <person name="Tidwell J."/>
            <person name="Bellgard S.E."/>
            <person name="Bellgard M.I."/>
        </authorList>
    </citation>
    <scope>NUCLEOTIDE SEQUENCE</scope>
    <source>
        <tissue evidence="1">Shoot tissue taken approximately 20 cm above the soil surface</tissue>
    </source>
</reference>
<name>A0A0A9SDJ1_ARUDO</name>
<dbReference type="EMBL" id="GBRH01225572">
    <property type="protein sequence ID" value="JAD72323.1"/>
    <property type="molecule type" value="Transcribed_RNA"/>
</dbReference>
<accession>A0A0A9SDJ1</accession>
<protein>
    <submittedName>
        <fullName evidence="1">Uncharacterized protein</fullName>
    </submittedName>
</protein>
<sequence>MGICQQDTGCMGESYMHLTFHFSFVWGQPLLDMGKFCTLHHDVDFCCTVCKFRTKCLLVSVLAAAQ</sequence>
<evidence type="ECO:0000313" key="1">
    <source>
        <dbReference type="EMBL" id="JAD72323.1"/>
    </source>
</evidence>
<proteinExistence type="predicted"/>
<organism evidence="1">
    <name type="scientific">Arundo donax</name>
    <name type="common">Giant reed</name>
    <name type="synonym">Donax arundinaceus</name>
    <dbReference type="NCBI Taxonomy" id="35708"/>
    <lineage>
        <taxon>Eukaryota</taxon>
        <taxon>Viridiplantae</taxon>
        <taxon>Streptophyta</taxon>
        <taxon>Embryophyta</taxon>
        <taxon>Tracheophyta</taxon>
        <taxon>Spermatophyta</taxon>
        <taxon>Magnoliopsida</taxon>
        <taxon>Liliopsida</taxon>
        <taxon>Poales</taxon>
        <taxon>Poaceae</taxon>
        <taxon>PACMAD clade</taxon>
        <taxon>Arundinoideae</taxon>
        <taxon>Arundineae</taxon>
        <taxon>Arundo</taxon>
    </lineage>
</organism>